<dbReference type="EMBL" id="UYRT01087283">
    <property type="protein sequence ID" value="VDN32384.1"/>
    <property type="molecule type" value="Genomic_DNA"/>
</dbReference>
<accession>A0A183ECR0</accession>
<dbReference type="Proteomes" id="UP000271098">
    <property type="component" value="Unassembled WGS sequence"/>
</dbReference>
<organism evidence="3">
    <name type="scientific">Gongylonema pulchrum</name>
    <dbReference type="NCBI Taxonomy" id="637853"/>
    <lineage>
        <taxon>Eukaryota</taxon>
        <taxon>Metazoa</taxon>
        <taxon>Ecdysozoa</taxon>
        <taxon>Nematoda</taxon>
        <taxon>Chromadorea</taxon>
        <taxon>Rhabditida</taxon>
        <taxon>Spirurina</taxon>
        <taxon>Spiruromorpha</taxon>
        <taxon>Spiruroidea</taxon>
        <taxon>Gongylonematidae</taxon>
        <taxon>Gongylonema</taxon>
    </lineage>
</organism>
<name>A0A183ECR0_9BILA</name>
<evidence type="ECO:0000313" key="3">
    <source>
        <dbReference type="WBParaSite" id="GPUH_0001877601-mRNA-1"/>
    </source>
</evidence>
<evidence type="ECO:0000313" key="2">
    <source>
        <dbReference type="Proteomes" id="UP000271098"/>
    </source>
</evidence>
<dbReference type="AlphaFoldDB" id="A0A183ECR0"/>
<reference evidence="1 2" key="2">
    <citation type="submission" date="2018-11" db="EMBL/GenBank/DDBJ databases">
        <authorList>
            <consortium name="Pathogen Informatics"/>
        </authorList>
    </citation>
    <scope>NUCLEOTIDE SEQUENCE [LARGE SCALE GENOMIC DNA]</scope>
</reference>
<protein>
    <submittedName>
        <fullName evidence="3">Acyl-CoA dehydrogenase</fullName>
    </submittedName>
</protein>
<gene>
    <name evidence="1" type="ORF">GPUH_LOCUS18751</name>
</gene>
<evidence type="ECO:0000313" key="1">
    <source>
        <dbReference type="EMBL" id="VDN32384.1"/>
    </source>
</evidence>
<proteinExistence type="predicted"/>
<sequence>MNELRNYPFDEVEPSTPLALEDQLFATNLKIFEQSDECAKERINRQAGWSSLDAAALALTEHSNRNMSLTVNSKNT</sequence>
<reference evidence="3" key="1">
    <citation type="submission" date="2016-06" db="UniProtKB">
        <authorList>
            <consortium name="WormBaseParasite"/>
        </authorList>
    </citation>
    <scope>IDENTIFICATION</scope>
</reference>
<dbReference type="WBParaSite" id="GPUH_0001877601-mRNA-1">
    <property type="protein sequence ID" value="GPUH_0001877601-mRNA-1"/>
    <property type="gene ID" value="GPUH_0001877601"/>
</dbReference>
<keyword evidence="2" id="KW-1185">Reference proteome</keyword>